<keyword evidence="5" id="KW-0378">Hydrolase</keyword>
<dbReference type="PANTHER" id="PTHR10794">
    <property type="entry name" value="ABHYDROLASE DOMAIN-CONTAINING PROTEIN"/>
    <property type="match status" value="1"/>
</dbReference>
<keyword evidence="3" id="KW-1133">Transmembrane helix</keyword>
<reference evidence="5" key="1">
    <citation type="submission" date="2020-04" db="EMBL/GenBank/DDBJ databases">
        <authorList>
            <person name="Neveu A P."/>
        </authorList>
    </citation>
    <scope>NUCLEOTIDE SEQUENCE</scope>
    <source>
        <tissue evidence="5">Whole embryo</tissue>
    </source>
</reference>
<evidence type="ECO:0000256" key="2">
    <source>
        <dbReference type="PIRSR" id="PIRSR005211-1"/>
    </source>
</evidence>
<organism evidence="5">
    <name type="scientific">Phallusia mammillata</name>
    <dbReference type="NCBI Taxonomy" id="59560"/>
    <lineage>
        <taxon>Eukaryota</taxon>
        <taxon>Metazoa</taxon>
        <taxon>Chordata</taxon>
        <taxon>Tunicata</taxon>
        <taxon>Ascidiacea</taxon>
        <taxon>Phlebobranchia</taxon>
        <taxon>Ascidiidae</taxon>
        <taxon>Phallusia</taxon>
    </lineage>
</organism>
<feature type="transmembrane region" description="Helical" evidence="3">
    <location>
        <begin position="6"/>
        <end position="24"/>
    </location>
</feature>
<evidence type="ECO:0000259" key="4">
    <source>
        <dbReference type="Pfam" id="PF12146"/>
    </source>
</evidence>
<dbReference type="EMBL" id="LR782624">
    <property type="protein sequence ID" value="CAB3219657.1"/>
    <property type="molecule type" value="mRNA"/>
</dbReference>
<protein>
    <submittedName>
        <fullName evidence="5">Abhydrolase domain-containing protein 3</fullName>
    </submittedName>
</protein>
<proteinExistence type="evidence at transcript level"/>
<dbReference type="PIRSF" id="PIRSF005211">
    <property type="entry name" value="Ab_hydro_YheT"/>
    <property type="match status" value="1"/>
</dbReference>
<dbReference type="InterPro" id="IPR022742">
    <property type="entry name" value="Hydrolase_4"/>
</dbReference>
<feature type="active site" description="Charge relay system" evidence="2">
    <location>
        <position position="316"/>
    </location>
</feature>
<dbReference type="GO" id="GO:0047372">
    <property type="term" value="F:monoacylglycerol lipase activity"/>
    <property type="evidence" value="ECO:0007669"/>
    <property type="project" value="TreeGrafter"/>
</dbReference>
<dbReference type="InterPro" id="IPR029058">
    <property type="entry name" value="AB_hydrolase_fold"/>
</dbReference>
<accession>A0A6F9D6B3</accession>
<feature type="active site" description="Charge relay system" evidence="2">
    <location>
        <position position="345"/>
    </location>
</feature>
<keyword evidence="3" id="KW-0812">Transmembrane</keyword>
<dbReference type="GO" id="GO:0051793">
    <property type="term" value="P:medium-chain fatty acid catabolic process"/>
    <property type="evidence" value="ECO:0007669"/>
    <property type="project" value="TreeGrafter"/>
</dbReference>
<evidence type="ECO:0000256" key="1">
    <source>
        <dbReference type="ARBA" id="ARBA00010884"/>
    </source>
</evidence>
<gene>
    <name evidence="5" type="primary">Abhd3</name>
</gene>
<dbReference type="AlphaFoldDB" id="A0A6F9D6B3"/>
<name>A0A6F9D6B3_9ASCI</name>
<dbReference type="Gene3D" id="3.40.50.1820">
    <property type="entry name" value="alpha/beta hydrolase"/>
    <property type="match status" value="1"/>
</dbReference>
<dbReference type="Pfam" id="PF12146">
    <property type="entry name" value="Hydrolase_4"/>
    <property type="match status" value="1"/>
</dbReference>
<dbReference type="GO" id="GO:0008126">
    <property type="term" value="F:acetylesterase activity"/>
    <property type="evidence" value="ECO:0007669"/>
    <property type="project" value="TreeGrafter"/>
</dbReference>
<dbReference type="SUPFAM" id="SSF53474">
    <property type="entry name" value="alpha/beta-Hydrolases"/>
    <property type="match status" value="1"/>
</dbReference>
<sequence>MALSPTAVLVSSFLFYCGYYFMHYGKQPQVYKKKTSKFSHFLDNYVTTLVKPFWSFFVVPGGRFQTIVAALLPRDYKVSYYRKENISTPDGGEFLLAWASPGNKDEPTKPLVVIFPGLVSRSTSGYVQIIVKELIKLGFSAVVMGNRGIEIPCQTGKAFCAADTNDMQLAVNTIRERYPNRLIAGVGISFGGLLLSRYLAQKGENSKLQAAFVYCCPFNPVAGSVNLEKWDNWLLYNVFLTNDLLKIYDRSREKFVGVVDHQKLKRVRSIREFDIHMTAKVFGYESVDHYYKDSVITTKFLHSIKTPTLCLCADDDAFVPIKSLPYQEMAQTDYIAIAITHGGGHVGHLQGINPLSTPYFVEMMMDYFTAVFNHSDELPEIEKPTYSVQ</sequence>
<evidence type="ECO:0000256" key="3">
    <source>
        <dbReference type="SAM" id="Phobius"/>
    </source>
</evidence>
<dbReference type="PANTHER" id="PTHR10794:SF63">
    <property type="entry name" value="ALPHA_BETA HYDROLASE 1, ISOFORM A"/>
    <property type="match status" value="1"/>
</dbReference>
<dbReference type="GO" id="GO:0051792">
    <property type="term" value="P:medium-chain fatty acid biosynthetic process"/>
    <property type="evidence" value="ECO:0007669"/>
    <property type="project" value="TreeGrafter"/>
</dbReference>
<dbReference type="InterPro" id="IPR050960">
    <property type="entry name" value="AB_hydrolase_4_sf"/>
</dbReference>
<feature type="domain" description="Serine aminopeptidase S33" evidence="4">
    <location>
        <begin position="108"/>
        <end position="322"/>
    </location>
</feature>
<comment type="similarity">
    <text evidence="1">Belongs to the AB hydrolase superfamily. AB hydrolase 4 family.</text>
</comment>
<keyword evidence="3" id="KW-0472">Membrane</keyword>
<feature type="active site" description="Charge relay system" evidence="2">
    <location>
        <position position="189"/>
    </location>
</feature>
<evidence type="ECO:0000313" key="5">
    <source>
        <dbReference type="EMBL" id="CAB3219657.1"/>
    </source>
</evidence>
<dbReference type="InterPro" id="IPR012020">
    <property type="entry name" value="ABHD4"/>
</dbReference>